<dbReference type="PANTHER" id="PTHR47718:SF18">
    <property type="entry name" value="PROTEIN FAR1-RELATED SEQUENCE 5-LIKE"/>
    <property type="match status" value="1"/>
</dbReference>
<dbReference type="PROSITE" id="PS50966">
    <property type="entry name" value="ZF_SWIM"/>
    <property type="match status" value="1"/>
</dbReference>
<evidence type="ECO:0000256" key="2">
    <source>
        <dbReference type="ARBA" id="ARBA00022771"/>
    </source>
</evidence>
<feature type="compositionally biased region" description="Polar residues" evidence="5">
    <location>
        <begin position="1259"/>
        <end position="1269"/>
    </location>
</feature>
<feature type="domain" description="SWIM-type" evidence="6">
    <location>
        <begin position="480"/>
        <end position="518"/>
    </location>
</feature>
<sequence length="1292" mass="148529">MVPGLGVVVWRYVVCNREGHKHFASTYNKPTHNDGDLPKAKQRRRISNRVDCKARVAFRLTGGVGYSISSFIESHNHPMMSLQSRPFLKINRNLEIGHKKFMLNCAKANIGPMKSHRLFKESVGGFNNVGATAIDFKNFKRYLKAYIAGVDAQMLIDKLFRKKQTCSAFHFDYDVDESDQLTRVFWCDPIAKKNYAMFGDVISFDATFNTNMYKMVSTPFTGVDNHRRCVTFAAGLLRREDVPSYRWLFNRFLDAMGHAPQCIITDQDASMAIVIPEVFPNTVHRLCMWHITNKITSKVDNELAKDQDFLTRLNSVIWSHYLEPEDWEKQWHEVLVDYDLDSDSWFCNLFAIRKSWIPAYFRDLFMIGLLHTTSRSESENSFFGDFKNTFFTLVEFYMQFESAMDSQRHKTADLDADSEACTPVYKTPLAIEKHAASIYTLSIFYEVQTEICASCFSCSVLQVDKKEHTLTFVVQDSRDMVVNVEHSTLEGSFFCTCKYWQRIGLLCRHIFLVFKGLRIKLIPERYITNRWCKTPLLKPLIDVSSLDFTSESSVDENKLILNRLWSNIHSCFALIENNPELLCAFSKVITEQKELIQSVVSSQDAGTEEPNLFENYCGVPAPSVIKVLPPQPAHNKGSGKRIKSAKELQIEQSKKNKRLCQTCKELAYHDSEHQVPTPMDKLTIDDKKKLSLNAKALNVLFCALGQDEFARVSSCKSAKKAWKLLEATHEGDKDTKATKIALGTSEYENFKMKAGESVQDMNKRFNLIINNLSKLNKVYPTSEINTKIIFSLPREWHSLVVNLLPKCADVETSTIWSSLYSHELLLKKMKEEEHVPIIKKTTALKIDDHPEREGESDKELAMFKRYKKFMEWNTGESLKRFPSKKGKPNQITFYECGNVGHIKPECPKLKKKEELKKGKKKALKVTWDDLNSDESDNDQSQEENANACFMASNNEEEVSISLFSSNFTNFLKISKMSEIVSNVQTNAQPDVQDGFKAYFDSHIIEGRTLKQDDIPVAVLELIQEQGWSFFLQLQAPVYPELVHQFYSSMKYHPQDPSITAVVASKTFGFNTQNLSEWFHLERQGVSTYCKKGWITDSRDFNSGSCLRVLNNIALDHVFEDPHYFLHRPNVQDLPANRFILLKILKENVIPVLNKDKQVGVYECTLLYWLLTHKKINIPCIILKHMHECSNRLNKPYGMLLTHIFAKREILEVRPSRVCYLYAECLGYCGLVKIGEEYYMKKEFQNLDEATRAEYGPRRSMSSLPSTSRAPQAEAKENANTEVPVRAPRVKCS</sequence>
<dbReference type="EMBL" id="OOIL02003924">
    <property type="protein sequence ID" value="VFQ89991.1"/>
    <property type="molecule type" value="Genomic_DNA"/>
</dbReference>
<evidence type="ECO:0000256" key="1">
    <source>
        <dbReference type="ARBA" id="ARBA00022723"/>
    </source>
</evidence>
<keyword evidence="2 4" id="KW-0863">Zinc-finger</keyword>
<dbReference type="Pfam" id="PF20167">
    <property type="entry name" value="Transposase_32"/>
    <property type="match status" value="1"/>
</dbReference>
<dbReference type="InterPro" id="IPR006564">
    <property type="entry name" value="Znf_PMZ"/>
</dbReference>
<evidence type="ECO:0000259" key="6">
    <source>
        <dbReference type="PROSITE" id="PS50966"/>
    </source>
</evidence>
<evidence type="ECO:0000313" key="8">
    <source>
        <dbReference type="Proteomes" id="UP000595140"/>
    </source>
</evidence>
<dbReference type="PANTHER" id="PTHR47718">
    <property type="entry name" value="OS01G0519700 PROTEIN"/>
    <property type="match status" value="1"/>
</dbReference>
<feature type="region of interest" description="Disordered" evidence="5">
    <location>
        <begin position="1254"/>
        <end position="1292"/>
    </location>
</feature>
<dbReference type="Pfam" id="PF04434">
    <property type="entry name" value="SWIM"/>
    <property type="match status" value="1"/>
</dbReference>
<keyword evidence="8" id="KW-1185">Reference proteome</keyword>
<dbReference type="SMART" id="SM00575">
    <property type="entry name" value="ZnF_PMZ"/>
    <property type="match status" value="1"/>
</dbReference>
<name>A0A484MM01_9ASTE</name>
<keyword evidence="3" id="KW-0862">Zinc</keyword>
<evidence type="ECO:0000256" key="3">
    <source>
        <dbReference type="ARBA" id="ARBA00022833"/>
    </source>
</evidence>
<evidence type="ECO:0000313" key="7">
    <source>
        <dbReference type="EMBL" id="VFQ89991.1"/>
    </source>
</evidence>
<dbReference type="Pfam" id="PF14223">
    <property type="entry name" value="Retrotran_gag_2"/>
    <property type="match status" value="1"/>
</dbReference>
<dbReference type="InterPro" id="IPR046796">
    <property type="entry name" value="Transposase_32_dom"/>
</dbReference>
<evidence type="ECO:0000256" key="5">
    <source>
        <dbReference type="SAM" id="MobiDB-lite"/>
    </source>
</evidence>
<dbReference type="GO" id="GO:0008270">
    <property type="term" value="F:zinc ion binding"/>
    <property type="evidence" value="ECO:0007669"/>
    <property type="project" value="UniProtKB-KW"/>
</dbReference>
<accession>A0A484MM01</accession>
<dbReference type="InterPro" id="IPR018289">
    <property type="entry name" value="MULE_transposase_dom"/>
</dbReference>
<dbReference type="InterPro" id="IPR004330">
    <property type="entry name" value="FAR1_DNA_bnd_dom"/>
</dbReference>
<evidence type="ECO:0000256" key="4">
    <source>
        <dbReference type="PROSITE-ProRule" id="PRU00325"/>
    </source>
</evidence>
<dbReference type="Pfam" id="PF03101">
    <property type="entry name" value="FAR1"/>
    <property type="match status" value="1"/>
</dbReference>
<organism evidence="7 8">
    <name type="scientific">Cuscuta campestris</name>
    <dbReference type="NCBI Taxonomy" id="132261"/>
    <lineage>
        <taxon>Eukaryota</taxon>
        <taxon>Viridiplantae</taxon>
        <taxon>Streptophyta</taxon>
        <taxon>Embryophyta</taxon>
        <taxon>Tracheophyta</taxon>
        <taxon>Spermatophyta</taxon>
        <taxon>Magnoliopsida</taxon>
        <taxon>eudicotyledons</taxon>
        <taxon>Gunneridae</taxon>
        <taxon>Pentapetalae</taxon>
        <taxon>asterids</taxon>
        <taxon>lamiids</taxon>
        <taxon>Solanales</taxon>
        <taxon>Convolvulaceae</taxon>
        <taxon>Cuscuteae</taxon>
        <taxon>Cuscuta</taxon>
        <taxon>Cuscuta subgen. Grammica</taxon>
        <taxon>Cuscuta sect. Cleistogrammica</taxon>
    </lineage>
</organism>
<dbReference type="Proteomes" id="UP000595140">
    <property type="component" value="Unassembled WGS sequence"/>
</dbReference>
<proteinExistence type="predicted"/>
<dbReference type="OrthoDB" id="1511896at2759"/>
<keyword evidence="1" id="KW-0479">Metal-binding</keyword>
<gene>
    <name evidence="7" type="ORF">CCAM_LOCUS31767</name>
</gene>
<dbReference type="Pfam" id="PF10551">
    <property type="entry name" value="MULE"/>
    <property type="match status" value="1"/>
</dbReference>
<dbReference type="InterPro" id="IPR007527">
    <property type="entry name" value="Znf_SWIM"/>
</dbReference>
<reference evidence="7 8" key="1">
    <citation type="submission" date="2018-04" db="EMBL/GenBank/DDBJ databases">
        <authorList>
            <person name="Vogel A."/>
        </authorList>
    </citation>
    <scope>NUCLEOTIDE SEQUENCE [LARGE SCALE GENOMIC DNA]</scope>
</reference>
<protein>
    <recommendedName>
        <fullName evidence="6">SWIM-type domain-containing protein</fullName>
    </recommendedName>
</protein>